<evidence type="ECO:0000313" key="5">
    <source>
        <dbReference type="EMBL" id="ADY60597.1"/>
    </source>
</evidence>
<evidence type="ECO:0000313" key="6">
    <source>
        <dbReference type="Proteomes" id="UP000006860"/>
    </source>
</evidence>
<dbReference type="STRING" id="756272.Plabr_3000"/>
<dbReference type="Pfam" id="PF07635">
    <property type="entry name" value="PSCyt1"/>
    <property type="match status" value="1"/>
</dbReference>
<keyword evidence="6" id="KW-1185">Reference proteome</keyword>
<dbReference type="Proteomes" id="UP000006860">
    <property type="component" value="Chromosome"/>
</dbReference>
<dbReference type="GO" id="GO:0020037">
    <property type="term" value="F:heme binding"/>
    <property type="evidence" value="ECO:0007669"/>
    <property type="project" value="InterPro"/>
</dbReference>
<dbReference type="PANTHER" id="PTHR35889:SF3">
    <property type="entry name" value="F-BOX DOMAIN-CONTAINING PROTEIN"/>
    <property type="match status" value="1"/>
</dbReference>
<feature type="domain" description="DUF1549" evidence="2">
    <location>
        <begin position="169"/>
        <end position="374"/>
    </location>
</feature>
<dbReference type="SUPFAM" id="SSF46626">
    <property type="entry name" value="Cytochrome c"/>
    <property type="match status" value="1"/>
</dbReference>
<organism evidence="5 6">
    <name type="scientific">Rubinisphaera brasiliensis (strain ATCC 49424 / DSM 5305 / JCM 21570 / IAM 15109 / NBRC 103401 / IFAM 1448)</name>
    <name type="common">Planctomyces brasiliensis</name>
    <dbReference type="NCBI Taxonomy" id="756272"/>
    <lineage>
        <taxon>Bacteria</taxon>
        <taxon>Pseudomonadati</taxon>
        <taxon>Planctomycetota</taxon>
        <taxon>Planctomycetia</taxon>
        <taxon>Planctomycetales</taxon>
        <taxon>Planctomycetaceae</taxon>
        <taxon>Rubinisphaera</taxon>
    </lineage>
</organism>
<dbReference type="InterPro" id="IPR011429">
    <property type="entry name" value="Cyt_c_Planctomycete-type"/>
</dbReference>
<dbReference type="Pfam" id="PF07583">
    <property type="entry name" value="PSCyt2"/>
    <property type="match status" value="1"/>
</dbReference>
<dbReference type="eggNOG" id="COG2010">
    <property type="taxonomic scope" value="Bacteria"/>
</dbReference>
<dbReference type="KEGG" id="pbs:Plabr_3000"/>
<feature type="domain" description="Cytochrome C Planctomycete-type" evidence="4">
    <location>
        <begin position="64"/>
        <end position="124"/>
    </location>
</feature>
<evidence type="ECO:0000259" key="4">
    <source>
        <dbReference type="Pfam" id="PF07635"/>
    </source>
</evidence>
<proteinExistence type="predicted"/>
<accession>F0SH56</accession>
<reference evidence="6" key="1">
    <citation type="submission" date="2011-02" db="EMBL/GenBank/DDBJ databases">
        <title>The complete genome of Planctomyces brasiliensis DSM 5305.</title>
        <authorList>
            <person name="Lucas S."/>
            <person name="Copeland A."/>
            <person name="Lapidus A."/>
            <person name="Bruce D."/>
            <person name="Goodwin L."/>
            <person name="Pitluck S."/>
            <person name="Kyrpides N."/>
            <person name="Mavromatis K."/>
            <person name="Pagani I."/>
            <person name="Ivanova N."/>
            <person name="Ovchinnikova G."/>
            <person name="Lu M."/>
            <person name="Detter J.C."/>
            <person name="Han C."/>
            <person name="Land M."/>
            <person name="Hauser L."/>
            <person name="Markowitz V."/>
            <person name="Cheng J.-F."/>
            <person name="Hugenholtz P."/>
            <person name="Woyke T."/>
            <person name="Wu D."/>
            <person name="Tindall B."/>
            <person name="Pomrenke H.G."/>
            <person name="Brambilla E."/>
            <person name="Klenk H.-P."/>
            <person name="Eisen J.A."/>
        </authorList>
    </citation>
    <scope>NUCLEOTIDE SEQUENCE [LARGE SCALE GENOMIC DNA]</scope>
    <source>
        <strain evidence="6">ATCC 49424 / DSM 5305 / JCM 21570 / NBRC 103401 / IFAM 1448</strain>
    </source>
</reference>
<dbReference type="GO" id="GO:0009055">
    <property type="term" value="F:electron transfer activity"/>
    <property type="evidence" value="ECO:0007669"/>
    <property type="project" value="InterPro"/>
</dbReference>
<dbReference type="AlphaFoldDB" id="F0SH56"/>
<feature type="domain" description="DUF1553" evidence="3">
    <location>
        <begin position="740"/>
        <end position="999"/>
    </location>
</feature>
<gene>
    <name evidence="5" type="ordered locus">Plabr_3000</name>
</gene>
<dbReference type="InterPro" id="IPR011444">
    <property type="entry name" value="DUF1549"/>
</dbReference>
<dbReference type="HOGENOM" id="CLU_005632_1_0_0"/>
<dbReference type="EMBL" id="CP002546">
    <property type="protein sequence ID" value="ADY60597.1"/>
    <property type="molecule type" value="Genomic_DNA"/>
</dbReference>
<evidence type="ECO:0000259" key="3">
    <source>
        <dbReference type="Pfam" id="PF07587"/>
    </source>
</evidence>
<dbReference type="InterPro" id="IPR036909">
    <property type="entry name" value="Cyt_c-like_dom_sf"/>
</dbReference>
<sequence>MQARRQAQDSNRKNGSTMTSRSTLMLLLLTFLSGGQLVEQAATAEAADKVDFNQDVIPILSDNCFACHGQDAAHRKADLRLDMAEAAYVDRDGSAAIIPGDPENSLIWQRIVSTDEFLVMPPPDSHKKLTEKQKTTLLRWIIEGAEYKTHWSFSPPEQATPPELGFANPIDNFLEAKRQELQLTANPRADRRALIRRVTLDLTGLPPTLEEIREFVADERPDAYEQLVDRLMERPTYGEHMARYWLDLARYADTHGLHLDNIRSMWPYRDWVVDAFNKNLPFDDFTRWQLAGDLLPNPTREQQIASGFNRCNVTTSEGGSINEEWIYRYAVDRTSTTAEVWMGLTAGCAVCHDHKFDPLTTKEYYSLYAFFHSAADPAMDGNIVDTPPVMKLYSPEDETRIADLQARLDQTTQQLTAAIQLLDYIDPATLNPAPQPELVETVWFEDAFPSGVTAQVAGHPLQLTSREEGPVLSGERAIKRTAEGVAQDFYTGGTPFTVPSNGTFFVHCWLDPEHTPETIMIQFHTSGWSHRAVWGAEEKIVFGKSGTTEKVLMGDLPATGQWIRLEVDAAKMGLKPGMNVNGFAFTQYAGTIWWDRLGVVSKVDKLTDPDWSFTAWKKKNQGKRNNALPEGLRQLVRGTPPDQWTDDEAEQVYQFWLENFYAGVGSDIEQIKAAQADLKQQIETAEKDVPVTLVMADLPQPRESFVMLRGAYDKPGEPVTRNTPAFLPSLPARPADRDYNRLDLANWLVTGQHPLTGRVTVNRFWQQFFGTGLVKTSADFGLQGEPPTHPHLLDWLAVEFVNQNWDMQKLVKLIVTSEAYCQSTAATSAEFERDPENRYLARGPRLRLDAEVLRDQALFVSGLLNEQMGGPGVYPYQPPNIWEPVAFGGSNTRFYKQSEGEDLYRRSLYTFLKRTAPPPFMSTFDGPSREQSCSRRERSNTPLQALQLMNDVQYFEAARAFAERMLNEGGDSAQSRIAWGWETVTGRPPTESEQQLVAATLSGFQQRYAAAPDEAQAVITYGESEPDKKLNPAELAAYTLVANLLLNLDEAINKN</sequence>
<evidence type="ECO:0000256" key="1">
    <source>
        <dbReference type="SAM" id="MobiDB-lite"/>
    </source>
</evidence>
<protein>
    <recommendedName>
        <fullName evidence="7">Cytochrome c domain-containing protein</fullName>
    </recommendedName>
</protein>
<dbReference type="PANTHER" id="PTHR35889">
    <property type="entry name" value="CYCLOINULO-OLIGOSACCHARIDE FRUCTANOTRANSFERASE-RELATED"/>
    <property type="match status" value="1"/>
</dbReference>
<evidence type="ECO:0000259" key="2">
    <source>
        <dbReference type="Pfam" id="PF07583"/>
    </source>
</evidence>
<dbReference type="Pfam" id="PF07587">
    <property type="entry name" value="PSD1"/>
    <property type="match status" value="1"/>
</dbReference>
<feature type="region of interest" description="Disordered" evidence="1">
    <location>
        <begin position="920"/>
        <end position="939"/>
    </location>
</feature>
<dbReference type="InterPro" id="IPR022655">
    <property type="entry name" value="DUF1553"/>
</dbReference>
<evidence type="ECO:0008006" key="7">
    <source>
        <dbReference type="Google" id="ProtNLM"/>
    </source>
</evidence>
<name>F0SH56_RUBBR</name>